<organism evidence="3 4">
    <name type="scientific">Menidia menidia</name>
    <name type="common">Atlantic silverside</name>
    <dbReference type="NCBI Taxonomy" id="238744"/>
    <lineage>
        <taxon>Eukaryota</taxon>
        <taxon>Metazoa</taxon>
        <taxon>Chordata</taxon>
        <taxon>Craniata</taxon>
        <taxon>Vertebrata</taxon>
        <taxon>Euteleostomi</taxon>
        <taxon>Actinopterygii</taxon>
        <taxon>Neopterygii</taxon>
        <taxon>Teleostei</taxon>
        <taxon>Neoteleostei</taxon>
        <taxon>Acanthomorphata</taxon>
        <taxon>Ovalentaria</taxon>
        <taxon>Atherinomorphae</taxon>
        <taxon>Atheriniformes</taxon>
        <taxon>Atherinopsidae</taxon>
        <taxon>Menidiinae</taxon>
        <taxon>Menidia</taxon>
    </lineage>
</organism>
<keyword evidence="4" id="KW-1185">Reference proteome</keyword>
<sequence length="262" mass="29298">MGLTCGLLAEALRLLWRHVVVGTAPPPPPPEDRFGGGRAGRIVVGLMASSNGLSCTHTGRAQQQLTDLSRRSSSGHVLAPHRLFDPVHLLLVALALPGRRLLGVLQSGFQSFDSLRRGPQTPVQLRQLAAQVCVVSNQLQNTGRNGTRFFWYLRCDLIDCRTLYFQFVHIRLKLPVFQLKSLTHTETNTVFNLTTRRQDSMPQNALRLVAERTCVRWERLRILTETHGDTPSCRSTESSRNRTRIGLDPEPAESCRFGPGTR</sequence>
<feature type="region of interest" description="Disordered" evidence="1">
    <location>
        <begin position="228"/>
        <end position="262"/>
    </location>
</feature>
<evidence type="ECO:0000313" key="3">
    <source>
        <dbReference type="EMBL" id="CAG5971795.1"/>
    </source>
</evidence>
<protein>
    <submittedName>
        <fullName evidence="3">(Atlantic silverside) hypothetical protein</fullName>
    </submittedName>
</protein>
<dbReference type="EMBL" id="CAJRST010030779">
    <property type="protein sequence ID" value="CAG5971795.1"/>
    <property type="molecule type" value="Genomic_DNA"/>
</dbReference>
<feature type="chain" id="PRO_5035792406" evidence="2">
    <location>
        <begin position="23"/>
        <end position="262"/>
    </location>
</feature>
<evidence type="ECO:0000256" key="2">
    <source>
        <dbReference type="SAM" id="SignalP"/>
    </source>
</evidence>
<keyword evidence="2" id="KW-0732">Signal</keyword>
<comment type="caution">
    <text evidence="3">The sequence shown here is derived from an EMBL/GenBank/DDBJ whole genome shotgun (WGS) entry which is preliminary data.</text>
</comment>
<evidence type="ECO:0000256" key="1">
    <source>
        <dbReference type="SAM" id="MobiDB-lite"/>
    </source>
</evidence>
<reference evidence="3" key="1">
    <citation type="submission" date="2021-05" db="EMBL/GenBank/DDBJ databases">
        <authorList>
            <person name="Tigano A."/>
        </authorList>
    </citation>
    <scope>NUCLEOTIDE SEQUENCE</scope>
</reference>
<accession>A0A8S4BIU0</accession>
<name>A0A8S4BIU0_9TELE</name>
<proteinExistence type="predicted"/>
<dbReference type="Proteomes" id="UP000677803">
    <property type="component" value="Unassembled WGS sequence"/>
</dbReference>
<dbReference type="AlphaFoldDB" id="A0A8S4BIU0"/>
<gene>
    <name evidence="3" type="ORF">MMEN_LOCUS15776</name>
</gene>
<feature type="signal peptide" evidence="2">
    <location>
        <begin position="1"/>
        <end position="22"/>
    </location>
</feature>
<evidence type="ECO:0000313" key="4">
    <source>
        <dbReference type="Proteomes" id="UP000677803"/>
    </source>
</evidence>